<name>A0A1Y2II45_TRAC3</name>
<keyword evidence="3" id="KW-1185">Reference proteome</keyword>
<protein>
    <submittedName>
        <fullName evidence="2">Uncharacterized protein</fullName>
    </submittedName>
</protein>
<evidence type="ECO:0000313" key="3">
    <source>
        <dbReference type="Proteomes" id="UP000193067"/>
    </source>
</evidence>
<evidence type="ECO:0000256" key="1">
    <source>
        <dbReference type="SAM" id="MobiDB-lite"/>
    </source>
</evidence>
<gene>
    <name evidence="2" type="ORF">PYCCODRAFT_635629</name>
</gene>
<evidence type="ECO:0000313" key="2">
    <source>
        <dbReference type="EMBL" id="OSD00829.1"/>
    </source>
</evidence>
<accession>A0A1Y2II45</accession>
<proteinExistence type="predicted"/>
<feature type="region of interest" description="Disordered" evidence="1">
    <location>
        <begin position="70"/>
        <end position="124"/>
    </location>
</feature>
<sequence length="124" mass="13976">MWPTAQSGMWPCILPACVLRQLHGHITTALRSRCALRVPCTILRKRGPREATACRTWALLRMQPQVDPWMSVRRPKNRPLALPGARRRNHTQADRSGDRSGTAGKPSRWSVLGPAPIDHERSEV</sequence>
<reference evidence="2 3" key="1">
    <citation type="journal article" date="2015" name="Biotechnol. Biofuels">
        <title>Enhanced degradation of softwood versus hardwood by the white-rot fungus Pycnoporus coccineus.</title>
        <authorList>
            <person name="Couturier M."/>
            <person name="Navarro D."/>
            <person name="Chevret D."/>
            <person name="Henrissat B."/>
            <person name="Piumi F."/>
            <person name="Ruiz-Duenas F.J."/>
            <person name="Martinez A.T."/>
            <person name="Grigoriev I.V."/>
            <person name="Riley R."/>
            <person name="Lipzen A."/>
            <person name="Berrin J.G."/>
            <person name="Master E.R."/>
            <person name="Rosso M.N."/>
        </authorList>
    </citation>
    <scope>NUCLEOTIDE SEQUENCE [LARGE SCALE GENOMIC DNA]</scope>
    <source>
        <strain evidence="2 3">BRFM310</strain>
    </source>
</reference>
<dbReference type="AlphaFoldDB" id="A0A1Y2II45"/>
<dbReference type="EMBL" id="KZ084115">
    <property type="protein sequence ID" value="OSD00829.1"/>
    <property type="molecule type" value="Genomic_DNA"/>
</dbReference>
<dbReference type="Proteomes" id="UP000193067">
    <property type="component" value="Unassembled WGS sequence"/>
</dbReference>
<organism evidence="2 3">
    <name type="scientific">Trametes coccinea (strain BRFM310)</name>
    <name type="common">Pycnoporus coccineus</name>
    <dbReference type="NCBI Taxonomy" id="1353009"/>
    <lineage>
        <taxon>Eukaryota</taxon>
        <taxon>Fungi</taxon>
        <taxon>Dikarya</taxon>
        <taxon>Basidiomycota</taxon>
        <taxon>Agaricomycotina</taxon>
        <taxon>Agaricomycetes</taxon>
        <taxon>Polyporales</taxon>
        <taxon>Polyporaceae</taxon>
        <taxon>Trametes</taxon>
    </lineage>
</organism>